<reference evidence="3" key="1">
    <citation type="submission" date="2016-10" db="EMBL/GenBank/DDBJ databases">
        <authorList>
            <person name="Varghese N."/>
            <person name="Submissions S."/>
        </authorList>
    </citation>
    <scope>NUCLEOTIDE SEQUENCE [LARGE SCALE GENOMIC DNA]</scope>
    <source>
        <strain evidence="3">DSM 17071</strain>
    </source>
</reference>
<feature type="transmembrane region" description="Helical" evidence="1">
    <location>
        <begin position="81"/>
        <end position="105"/>
    </location>
</feature>
<dbReference type="STRING" id="311334.SAMN05421846_106108"/>
<keyword evidence="1" id="KW-0812">Transmembrane</keyword>
<feature type="transmembrane region" description="Helical" evidence="1">
    <location>
        <begin position="117"/>
        <end position="135"/>
    </location>
</feature>
<keyword evidence="3" id="KW-1185">Reference proteome</keyword>
<gene>
    <name evidence="2" type="ORF">SAMN05421846_106108</name>
</gene>
<evidence type="ECO:0000313" key="3">
    <source>
        <dbReference type="Proteomes" id="UP000198869"/>
    </source>
</evidence>
<dbReference type="Proteomes" id="UP000198869">
    <property type="component" value="Unassembled WGS sequence"/>
</dbReference>
<feature type="transmembrane region" description="Helical" evidence="1">
    <location>
        <begin position="495"/>
        <end position="515"/>
    </location>
</feature>
<keyword evidence="1" id="KW-1133">Transmembrane helix</keyword>
<keyword evidence="1" id="KW-0472">Membrane</keyword>
<feature type="transmembrane region" description="Helical" evidence="1">
    <location>
        <begin position="470"/>
        <end position="489"/>
    </location>
</feature>
<feature type="transmembrane region" description="Helical" evidence="1">
    <location>
        <begin position="156"/>
        <end position="185"/>
    </location>
</feature>
<feature type="transmembrane region" description="Helical" evidence="1">
    <location>
        <begin position="355"/>
        <end position="372"/>
    </location>
</feature>
<dbReference type="EMBL" id="FNDW01000006">
    <property type="protein sequence ID" value="SDI31621.1"/>
    <property type="molecule type" value="Genomic_DNA"/>
</dbReference>
<evidence type="ECO:0000313" key="2">
    <source>
        <dbReference type="EMBL" id="SDI31621.1"/>
    </source>
</evidence>
<feature type="transmembrane region" description="Helical" evidence="1">
    <location>
        <begin position="402"/>
        <end position="421"/>
    </location>
</feature>
<name>A0A1G8JKK5_9FLAO</name>
<accession>A0A1G8JKK5</accession>
<feature type="transmembrane region" description="Helical" evidence="1">
    <location>
        <begin position="220"/>
        <end position="238"/>
    </location>
</feature>
<feature type="transmembrane region" description="Helical" evidence="1">
    <location>
        <begin position="191"/>
        <end position="208"/>
    </location>
</feature>
<feature type="transmembrane region" description="Helical" evidence="1">
    <location>
        <begin position="427"/>
        <end position="449"/>
    </location>
</feature>
<feature type="transmembrane region" description="Helical" evidence="1">
    <location>
        <begin position="258"/>
        <end position="276"/>
    </location>
</feature>
<proteinExistence type="predicted"/>
<dbReference type="Pfam" id="PF18940">
    <property type="entry name" value="DUF5687"/>
    <property type="match status" value="1"/>
</dbReference>
<feature type="transmembrane region" description="Helical" evidence="1">
    <location>
        <begin position="329"/>
        <end position="349"/>
    </location>
</feature>
<evidence type="ECO:0000256" key="1">
    <source>
        <dbReference type="SAM" id="Phobius"/>
    </source>
</evidence>
<evidence type="ECO:0008006" key="4">
    <source>
        <dbReference type="Google" id="ProtNLM"/>
    </source>
</evidence>
<dbReference type="AlphaFoldDB" id="A0A1G8JKK5"/>
<dbReference type="InterPro" id="IPR043742">
    <property type="entry name" value="DUF5687"/>
</dbReference>
<organism evidence="2 3">
    <name type="scientific">Chryseobacterium taeanense</name>
    <dbReference type="NCBI Taxonomy" id="311334"/>
    <lineage>
        <taxon>Bacteria</taxon>
        <taxon>Pseudomonadati</taxon>
        <taxon>Bacteroidota</taxon>
        <taxon>Flavobacteriia</taxon>
        <taxon>Flavobacteriales</taxon>
        <taxon>Weeksellaceae</taxon>
        <taxon>Chryseobacterium group</taxon>
        <taxon>Chryseobacterium</taxon>
    </lineage>
</organism>
<protein>
    <recommendedName>
        <fullName evidence="4">ABC-2 type transport system permease protein</fullName>
    </recommendedName>
</protein>
<sequence length="542" mass="62903">MTNNYNKYIFCIRFLRKKVKTQTAEISAVLFFYPYKFNFCNIFILILTNVKKITMFLKFLRLEIKSFFRGSSLGINLAMKILRFIGILYFMVCLVGGAFGAFFYIQEEIHQDPLKVVSRFLIVAWVVDLIFKYIWQEMPTQNIKPFLTLNISKKTLVNYMFVKTFLSAFSWLNSLFFVTFSIIAIFNGYDAIGVIAWFFGISLLFYLNNFINILFNDKETVAIVVGSVIAVIAGLTYYNVIPALEYSEKIFYSFYDSPYFAIIPAILFLGLWKICYHHIRNVFYLDEGLEAKKTVGKTENIAFLNKYGAIGTFINNDIKMLKRNKVTKGILWGSLLFLFYGMLMFTSSIYKTPAMMMFMGLFVTGGFQFLFGQRVPAFDSSYYPLMMTLNVPYKEYLKAKWWLMNIVTAASMILAICYAYFGWEMYLTFFAAGIYNIGVNSQFTLWSGAFNKMQIDLNSKEKRFGQKNSFNLKSMLLLIPKMFLPMAVFGIVQHFYGIEAGVVSVAILGLLGFFMREKIFNIIVKHYKVEKYSTLEAFKNKD</sequence>